<name>A0A3S0ZKL2_ELYCH</name>
<sequence length="546" mass="61564">MLDLPEVNLLGKVKSCGKRKAALGKEAYEEWFATRKDRCTVNHVGSSGMMEVETSKSVLGPLSIKAFDCQKSPIAYQLARDVTCINPENVKLPNASKRFHNLVKELHAKRWLSPDEVNDSLYQYKSMCSKVLENLTVETRLDQFYRALDLEGMDALKKVINMVLTMSHGNAEVERGFSVNKEVSVENMAERSIIARSCGKRKAALGKEAYEEWFATRKDRCTVNHVGSSGMMEVETSKSVLGPLSIKAFDENFVPGTRDALGIHLDFQKLCISIISKIAQKSPIAYQLARDVTCINPENVKLPNASERFHNLVKELHAKRWLSPDEVNDSLYQYKSMCSKVLENLTVETRLDQFYRALDLEGMDALKKVINMVLTMSHGNAEVERGFSVNKEVSVENMAERSIIARRLICQFIKDNGNCPAMVPLGKKMLTSCSGAYQKYKTSLEEERKKKELGEKTNTKKRKAEEKKGMDVKRRKLELDIDLLIRSADELSEEAEQKGTSGKEKVQVHELIVKSNALRKDAKAKKAELVQIDCSIKALEQELALL</sequence>
<organism evidence="2 3">
    <name type="scientific">Elysia chlorotica</name>
    <name type="common">Eastern emerald elysia</name>
    <name type="synonym">Sea slug</name>
    <dbReference type="NCBI Taxonomy" id="188477"/>
    <lineage>
        <taxon>Eukaryota</taxon>
        <taxon>Metazoa</taxon>
        <taxon>Spiralia</taxon>
        <taxon>Lophotrochozoa</taxon>
        <taxon>Mollusca</taxon>
        <taxon>Gastropoda</taxon>
        <taxon>Heterobranchia</taxon>
        <taxon>Euthyneura</taxon>
        <taxon>Panpulmonata</taxon>
        <taxon>Sacoglossa</taxon>
        <taxon>Placobranchoidea</taxon>
        <taxon>Plakobranchidae</taxon>
        <taxon>Elysia</taxon>
    </lineage>
</organism>
<protein>
    <submittedName>
        <fullName evidence="2">Uncharacterized protein</fullName>
    </submittedName>
</protein>
<feature type="region of interest" description="Disordered" evidence="1">
    <location>
        <begin position="447"/>
        <end position="468"/>
    </location>
</feature>
<gene>
    <name evidence="2" type="ORF">EGW08_012345</name>
</gene>
<reference evidence="2 3" key="1">
    <citation type="submission" date="2019-01" db="EMBL/GenBank/DDBJ databases">
        <title>A draft genome assembly of the solar-powered sea slug Elysia chlorotica.</title>
        <authorList>
            <person name="Cai H."/>
            <person name="Li Q."/>
            <person name="Fang X."/>
            <person name="Li J."/>
            <person name="Curtis N.E."/>
            <person name="Altenburger A."/>
            <person name="Shibata T."/>
            <person name="Feng M."/>
            <person name="Maeda T."/>
            <person name="Schwartz J.A."/>
            <person name="Shigenobu S."/>
            <person name="Lundholm N."/>
            <person name="Nishiyama T."/>
            <person name="Yang H."/>
            <person name="Hasebe M."/>
            <person name="Li S."/>
            <person name="Pierce S.K."/>
            <person name="Wang J."/>
        </authorList>
    </citation>
    <scope>NUCLEOTIDE SEQUENCE [LARGE SCALE GENOMIC DNA]</scope>
    <source>
        <strain evidence="2">EC2010</strain>
        <tissue evidence="2">Whole organism of an adult</tissue>
    </source>
</reference>
<evidence type="ECO:0000256" key="1">
    <source>
        <dbReference type="SAM" id="MobiDB-lite"/>
    </source>
</evidence>
<keyword evidence="3" id="KW-1185">Reference proteome</keyword>
<evidence type="ECO:0000313" key="2">
    <source>
        <dbReference type="EMBL" id="RUS79907.1"/>
    </source>
</evidence>
<dbReference type="OrthoDB" id="6152995at2759"/>
<evidence type="ECO:0000313" key="3">
    <source>
        <dbReference type="Proteomes" id="UP000271974"/>
    </source>
</evidence>
<dbReference type="AlphaFoldDB" id="A0A3S0ZKL2"/>
<accession>A0A3S0ZKL2</accession>
<proteinExistence type="predicted"/>
<comment type="caution">
    <text evidence="2">The sequence shown here is derived from an EMBL/GenBank/DDBJ whole genome shotgun (WGS) entry which is preliminary data.</text>
</comment>
<dbReference type="EMBL" id="RQTK01000422">
    <property type="protein sequence ID" value="RUS79907.1"/>
    <property type="molecule type" value="Genomic_DNA"/>
</dbReference>
<dbReference type="Proteomes" id="UP000271974">
    <property type="component" value="Unassembled WGS sequence"/>
</dbReference>